<protein>
    <submittedName>
        <fullName evidence="1">Uncharacterized protein</fullName>
    </submittedName>
</protein>
<evidence type="ECO:0000313" key="2">
    <source>
        <dbReference type="Proteomes" id="UP000231293"/>
    </source>
</evidence>
<evidence type="ECO:0000313" key="1">
    <source>
        <dbReference type="EMBL" id="PIT12667.1"/>
    </source>
</evidence>
<dbReference type="EMBL" id="MDVB01000113">
    <property type="protein sequence ID" value="PIT12667.1"/>
    <property type="molecule type" value="Genomic_DNA"/>
</dbReference>
<dbReference type="RefSeq" id="WP_100114116.1">
    <property type="nucleotide sequence ID" value="NZ_MDVB01000113.1"/>
</dbReference>
<comment type="caution">
    <text evidence="1">The sequence shown here is derived from an EMBL/GenBank/DDBJ whole genome shotgun (WGS) entry which is preliminary data.</text>
</comment>
<dbReference type="Proteomes" id="UP000231293">
    <property type="component" value="Unassembled WGS sequence"/>
</dbReference>
<proteinExistence type="predicted"/>
<name>A0A2N9WRC1_9NEIS</name>
<organism evidence="1 2">
    <name type="scientific">Snodgrassella alvi</name>
    <dbReference type="NCBI Taxonomy" id="1196083"/>
    <lineage>
        <taxon>Bacteria</taxon>
        <taxon>Pseudomonadati</taxon>
        <taxon>Pseudomonadota</taxon>
        <taxon>Betaproteobacteria</taxon>
        <taxon>Neisseriales</taxon>
        <taxon>Neisseriaceae</taxon>
        <taxon>Snodgrassella</taxon>
    </lineage>
</organism>
<accession>A0A2N9WRC1</accession>
<gene>
    <name evidence="1" type="ORF">BGI32_10795</name>
</gene>
<dbReference type="AlphaFoldDB" id="A0A2N9WRC1"/>
<reference evidence="1 2" key="1">
    <citation type="journal article" date="2017" name="MBio">
        <title>Type VI secretion-mediated competition in the bee gut microbiome.</title>
        <authorList>
            <person name="Steele M.I."/>
            <person name="Kwong W.K."/>
            <person name="Powell J.E."/>
            <person name="Whiteley M."/>
            <person name="Moran N.A."/>
        </authorList>
    </citation>
    <scope>NUCLEOTIDE SEQUENCE [LARGE SCALE GENOMIC DNA]</scope>
    <source>
        <strain evidence="1 2">App2-2</strain>
    </source>
</reference>
<sequence length="200" mass="22998">MLEAKKVSKSEIQAWRKQIENGDLSDVGAVYQQLAKRGYHYAKWAYGVASADTITGNGALEFMQAVANEYHHILTADETNKIRRYMALGYLEMLEKKAGSGSVSQDITYQQMKEFHIKVFENNNVDINYWTLYEPMRIIERYASGKLIGGREIKGEQVVEREWEAMWATKGTNVDSWMMSFGLSEIMRDAHNGYIYLQAK</sequence>